<dbReference type="VEuPathDB" id="FungiDB:SCODWIG_00964"/>
<sequence length="226" mass="25695">MSLPPFNEFISSQTSLSQKIKVIDILFEHSDSLIFFILKHKVFKIANDQDIGNVLRDSKDGKSNIIMIDTYPKYIELVRQRLLTIVDLAEQEGISSFKIDHLTDIIGSHPRLGGSSSNKTCANTLNGGTEDISIHSLNEQKSLNSKDDPETNKKLIALNDEYESRYEGLKFVCFVNGRTRAKIIQIMESRINSGNSWFDEVRIGINEMCDIAIDRAKKYTDNKQYL</sequence>
<dbReference type="GO" id="GO:0006144">
    <property type="term" value="P:purine nucleobase metabolic process"/>
    <property type="evidence" value="ECO:0007669"/>
    <property type="project" value="UniProtKB-KW"/>
</dbReference>
<keyword evidence="1" id="KW-0659">Purine metabolism</keyword>
<gene>
    <name evidence="3" type="ORF">SCODWIG_00964</name>
</gene>
<dbReference type="PANTHER" id="PTHR37987:SF1">
    <property type="entry name" value="OXO-4-HYDROXY-4-CARBOXY-5-UREIDOIMIDAZOLINE DECARBOXYLASE DOMAIN-CONTAINING PROTEIN"/>
    <property type="match status" value="1"/>
</dbReference>
<proteinExistence type="predicted"/>
<evidence type="ECO:0000256" key="1">
    <source>
        <dbReference type="ARBA" id="ARBA00022631"/>
    </source>
</evidence>
<evidence type="ECO:0000313" key="3">
    <source>
        <dbReference type="EMBL" id="SSD59203.1"/>
    </source>
</evidence>
<reference evidence="4" key="1">
    <citation type="submission" date="2018-06" db="EMBL/GenBank/DDBJ databases">
        <authorList>
            <person name="Guldener U."/>
        </authorList>
    </citation>
    <scope>NUCLEOTIDE SEQUENCE [LARGE SCALE GENOMIC DNA]</scope>
    <source>
        <strain evidence="4">UTAD17</strain>
    </source>
</reference>
<dbReference type="Proteomes" id="UP000262825">
    <property type="component" value="Unassembled WGS sequence"/>
</dbReference>
<dbReference type="SUPFAM" id="SSF158694">
    <property type="entry name" value="UraD-Like"/>
    <property type="match status" value="1"/>
</dbReference>
<protein>
    <recommendedName>
        <fullName evidence="2">Oxo-4-hydroxy-4-carboxy-5-ureidoimidazoline decarboxylase domain-containing protein</fullName>
    </recommendedName>
</protein>
<organism evidence="3 4">
    <name type="scientific">Saccharomycodes ludwigii</name>
    <dbReference type="NCBI Taxonomy" id="36035"/>
    <lineage>
        <taxon>Eukaryota</taxon>
        <taxon>Fungi</taxon>
        <taxon>Dikarya</taxon>
        <taxon>Ascomycota</taxon>
        <taxon>Saccharomycotina</taxon>
        <taxon>Saccharomycetes</taxon>
        <taxon>Saccharomycodales</taxon>
        <taxon>Saccharomycodaceae</taxon>
        <taxon>Saccharomycodes</taxon>
    </lineage>
</organism>
<name>A0A376B3F0_9ASCO</name>
<dbReference type="PANTHER" id="PTHR37987">
    <property type="entry name" value="CHROMOSOME 9, WHOLE GENOME SHOTGUN SEQUENCE"/>
    <property type="match status" value="1"/>
</dbReference>
<keyword evidence="4" id="KW-1185">Reference proteome</keyword>
<dbReference type="AlphaFoldDB" id="A0A376B3F0"/>
<dbReference type="EMBL" id="UFAJ01000105">
    <property type="protein sequence ID" value="SSD59203.1"/>
    <property type="molecule type" value="Genomic_DNA"/>
</dbReference>
<dbReference type="Gene3D" id="1.10.3330.10">
    <property type="entry name" value="Oxo-4-hydroxy-4-carboxy-5-ureidoimidazoline decarboxylase"/>
    <property type="match status" value="1"/>
</dbReference>
<dbReference type="InterPro" id="IPR036778">
    <property type="entry name" value="OHCU_decarboxylase_sf"/>
</dbReference>
<accession>A0A376B3F0</accession>
<dbReference type="InterPro" id="IPR018020">
    <property type="entry name" value="OHCU_decarboxylase"/>
</dbReference>
<evidence type="ECO:0000259" key="2">
    <source>
        <dbReference type="Pfam" id="PF09349"/>
    </source>
</evidence>
<evidence type="ECO:0000313" key="4">
    <source>
        <dbReference type="Proteomes" id="UP000262825"/>
    </source>
</evidence>
<feature type="domain" description="Oxo-4-hydroxy-4-carboxy-5-ureidoimidazoline decarboxylase" evidence="2">
    <location>
        <begin position="95"/>
        <end position="216"/>
    </location>
</feature>
<dbReference type="Pfam" id="PF09349">
    <property type="entry name" value="OHCU_decarbox"/>
    <property type="match status" value="1"/>
</dbReference>